<gene>
    <name evidence="2" type="ORF">SVUK_LOCUS10714</name>
</gene>
<dbReference type="EMBL" id="UYYB01095735">
    <property type="protein sequence ID" value="VDM75716.1"/>
    <property type="molecule type" value="Genomic_DNA"/>
</dbReference>
<proteinExistence type="predicted"/>
<reference evidence="2 3" key="1">
    <citation type="submission" date="2018-11" db="EMBL/GenBank/DDBJ databases">
        <authorList>
            <consortium name="Pathogen Informatics"/>
        </authorList>
    </citation>
    <scope>NUCLEOTIDE SEQUENCE [LARGE SCALE GENOMIC DNA]</scope>
</reference>
<protein>
    <submittedName>
        <fullName evidence="2">Uncharacterized protein</fullName>
    </submittedName>
</protein>
<name>A0A3P7IYW3_STRVU</name>
<dbReference type="Proteomes" id="UP000270094">
    <property type="component" value="Unassembled WGS sequence"/>
</dbReference>
<organism evidence="2 3">
    <name type="scientific">Strongylus vulgaris</name>
    <name type="common">Blood worm</name>
    <dbReference type="NCBI Taxonomy" id="40348"/>
    <lineage>
        <taxon>Eukaryota</taxon>
        <taxon>Metazoa</taxon>
        <taxon>Ecdysozoa</taxon>
        <taxon>Nematoda</taxon>
        <taxon>Chromadorea</taxon>
        <taxon>Rhabditida</taxon>
        <taxon>Rhabditina</taxon>
        <taxon>Rhabditomorpha</taxon>
        <taxon>Strongyloidea</taxon>
        <taxon>Strongylidae</taxon>
        <taxon>Strongylus</taxon>
    </lineage>
</organism>
<accession>A0A3P7IYW3</accession>
<evidence type="ECO:0000313" key="3">
    <source>
        <dbReference type="Proteomes" id="UP000270094"/>
    </source>
</evidence>
<dbReference type="AlphaFoldDB" id="A0A3P7IYW3"/>
<feature type="region of interest" description="Disordered" evidence="1">
    <location>
        <begin position="56"/>
        <end position="79"/>
    </location>
</feature>
<keyword evidence="3" id="KW-1185">Reference proteome</keyword>
<evidence type="ECO:0000256" key="1">
    <source>
        <dbReference type="SAM" id="MobiDB-lite"/>
    </source>
</evidence>
<evidence type="ECO:0000313" key="2">
    <source>
        <dbReference type="EMBL" id="VDM75716.1"/>
    </source>
</evidence>
<sequence length="114" mass="12950">MRMAREKKVLKNADQRMTRIRHLGNNNETKIATRAGPSAGIARPCSLLPDDALALAPKQSRNGDRRSSKTCYGTPDPGAEEARLYRRKRQIAKCLQQFEHQRERNEAMRGGVLY</sequence>